<dbReference type="AlphaFoldDB" id="A0A9P3GKD6"/>
<accession>A0A9P3GKD6</accession>
<proteinExistence type="predicted"/>
<gene>
    <name evidence="1" type="ORF">PsYK624_133280</name>
</gene>
<organism evidence="1 2">
    <name type="scientific">Phanerochaete sordida</name>
    <dbReference type="NCBI Taxonomy" id="48140"/>
    <lineage>
        <taxon>Eukaryota</taxon>
        <taxon>Fungi</taxon>
        <taxon>Dikarya</taxon>
        <taxon>Basidiomycota</taxon>
        <taxon>Agaricomycotina</taxon>
        <taxon>Agaricomycetes</taxon>
        <taxon>Polyporales</taxon>
        <taxon>Phanerochaetaceae</taxon>
        <taxon>Phanerochaete</taxon>
    </lineage>
</organism>
<comment type="caution">
    <text evidence="1">The sequence shown here is derived from an EMBL/GenBank/DDBJ whole genome shotgun (WGS) entry which is preliminary data.</text>
</comment>
<evidence type="ECO:0000313" key="1">
    <source>
        <dbReference type="EMBL" id="GJE97117.1"/>
    </source>
</evidence>
<dbReference type="Proteomes" id="UP000703269">
    <property type="component" value="Unassembled WGS sequence"/>
</dbReference>
<reference evidence="1 2" key="1">
    <citation type="submission" date="2021-08" db="EMBL/GenBank/DDBJ databases">
        <title>Draft Genome Sequence of Phanerochaete sordida strain YK-624.</title>
        <authorList>
            <person name="Mori T."/>
            <person name="Dohra H."/>
            <person name="Suzuki T."/>
            <person name="Kawagishi H."/>
            <person name="Hirai H."/>
        </authorList>
    </citation>
    <scope>NUCLEOTIDE SEQUENCE [LARGE SCALE GENOMIC DNA]</scope>
    <source>
        <strain evidence="1 2">YK-624</strain>
    </source>
</reference>
<dbReference type="EMBL" id="BPQB01000067">
    <property type="protein sequence ID" value="GJE97117.1"/>
    <property type="molecule type" value="Genomic_DNA"/>
</dbReference>
<protein>
    <submittedName>
        <fullName evidence="1">Uncharacterized protein</fullName>
    </submittedName>
</protein>
<name>A0A9P3GKD6_9APHY</name>
<sequence length="118" mass="13981">MIVLEIEQTTSNPWVVVCARQPPQHVNLAYDDFELRCNGVLKFTGHLMEITTWHVDAVVIRLRGHPMRNILCLQKKEIWIKIPLRVCRLSWSSWWTYWRRRIKGRLDTDSTMPEPPGT</sequence>
<keyword evidence="2" id="KW-1185">Reference proteome</keyword>
<evidence type="ECO:0000313" key="2">
    <source>
        <dbReference type="Proteomes" id="UP000703269"/>
    </source>
</evidence>